<evidence type="ECO:0000256" key="2">
    <source>
        <dbReference type="PROSITE-ProRule" id="PRU00176"/>
    </source>
</evidence>
<dbReference type="PANTHER" id="PTHR48029:SF1">
    <property type="entry name" value="NUCLEOLAR PROTEIN 8"/>
    <property type="match status" value="1"/>
</dbReference>
<feature type="compositionally biased region" description="Polar residues" evidence="3">
    <location>
        <begin position="138"/>
        <end position="153"/>
    </location>
</feature>
<gene>
    <name evidence="5" type="ORF">Cgig2_033221</name>
</gene>
<keyword evidence="1 2" id="KW-0694">RNA-binding</keyword>
<dbReference type="PANTHER" id="PTHR48029">
    <property type="entry name" value="NUCLEOLAR PROTEIN 8"/>
    <property type="match status" value="1"/>
</dbReference>
<dbReference type="Pfam" id="PF00076">
    <property type="entry name" value="RRM_1"/>
    <property type="match status" value="1"/>
</dbReference>
<dbReference type="AlphaFoldDB" id="A0A9Q1K316"/>
<dbReference type="InterPro" id="IPR012677">
    <property type="entry name" value="Nucleotide-bd_a/b_plait_sf"/>
</dbReference>
<evidence type="ECO:0000313" key="5">
    <source>
        <dbReference type="EMBL" id="KAJ8435482.1"/>
    </source>
</evidence>
<dbReference type="PROSITE" id="PS50102">
    <property type="entry name" value="RRM"/>
    <property type="match status" value="1"/>
</dbReference>
<dbReference type="EMBL" id="JAKOGI010000410">
    <property type="protein sequence ID" value="KAJ8435482.1"/>
    <property type="molecule type" value="Genomic_DNA"/>
</dbReference>
<evidence type="ECO:0000256" key="3">
    <source>
        <dbReference type="SAM" id="MobiDB-lite"/>
    </source>
</evidence>
<organism evidence="5 6">
    <name type="scientific">Carnegiea gigantea</name>
    <dbReference type="NCBI Taxonomy" id="171969"/>
    <lineage>
        <taxon>Eukaryota</taxon>
        <taxon>Viridiplantae</taxon>
        <taxon>Streptophyta</taxon>
        <taxon>Embryophyta</taxon>
        <taxon>Tracheophyta</taxon>
        <taxon>Spermatophyta</taxon>
        <taxon>Magnoliopsida</taxon>
        <taxon>eudicotyledons</taxon>
        <taxon>Gunneridae</taxon>
        <taxon>Pentapetalae</taxon>
        <taxon>Caryophyllales</taxon>
        <taxon>Cactineae</taxon>
        <taxon>Cactaceae</taxon>
        <taxon>Cactoideae</taxon>
        <taxon>Echinocereeae</taxon>
        <taxon>Carnegiea</taxon>
    </lineage>
</organism>
<protein>
    <recommendedName>
        <fullName evidence="4">RRM domain-containing protein</fullName>
    </recommendedName>
</protein>
<evidence type="ECO:0000259" key="4">
    <source>
        <dbReference type="PROSITE" id="PS50102"/>
    </source>
</evidence>
<comment type="caution">
    <text evidence="5">The sequence shown here is derived from an EMBL/GenBank/DDBJ whole genome shotgun (WGS) entry which is preliminary data.</text>
</comment>
<reference evidence="5" key="1">
    <citation type="submission" date="2022-04" db="EMBL/GenBank/DDBJ databases">
        <title>Carnegiea gigantea Genome sequencing and assembly v2.</title>
        <authorList>
            <person name="Copetti D."/>
            <person name="Sanderson M.J."/>
            <person name="Burquez A."/>
            <person name="Wojciechowski M.F."/>
        </authorList>
    </citation>
    <scope>NUCLEOTIDE SEQUENCE</scope>
    <source>
        <strain evidence="5">SGP5-SGP5p</strain>
        <tissue evidence="5">Aerial part</tissue>
    </source>
</reference>
<dbReference type="InterPro" id="IPR000504">
    <property type="entry name" value="RRM_dom"/>
</dbReference>
<dbReference type="SMART" id="SM00360">
    <property type="entry name" value="RRM"/>
    <property type="match status" value="1"/>
</dbReference>
<feature type="region of interest" description="Disordered" evidence="3">
    <location>
        <begin position="27"/>
        <end position="52"/>
    </location>
</feature>
<dbReference type="Gene3D" id="3.30.70.330">
    <property type="match status" value="1"/>
</dbReference>
<dbReference type="OrthoDB" id="439808at2759"/>
<dbReference type="SUPFAM" id="SSF54928">
    <property type="entry name" value="RNA-binding domain, RBD"/>
    <property type="match status" value="1"/>
</dbReference>
<dbReference type="Proteomes" id="UP001153076">
    <property type="component" value="Unassembled WGS sequence"/>
</dbReference>
<feature type="domain" description="RRM" evidence="4">
    <location>
        <begin position="46"/>
        <end position="131"/>
    </location>
</feature>
<evidence type="ECO:0000313" key="6">
    <source>
        <dbReference type="Proteomes" id="UP001153076"/>
    </source>
</evidence>
<accession>A0A9Q1K316</accession>
<feature type="compositionally biased region" description="Pro residues" evidence="3">
    <location>
        <begin position="28"/>
        <end position="44"/>
    </location>
</feature>
<dbReference type="InterPro" id="IPR035979">
    <property type="entry name" value="RBD_domain_sf"/>
</dbReference>
<evidence type="ECO:0000256" key="1">
    <source>
        <dbReference type="ARBA" id="ARBA00022884"/>
    </source>
</evidence>
<name>A0A9Q1K316_9CARY</name>
<sequence length="153" mass="16519">MALRAAATMVAPRVGLGRLFSTSAFNFTPPPSSQPASNPPPAEPNPNVFVSGLSKRTTTEGLREAFAKFGEVVQAKVVTDRVSGFSKGYGFVRYATTEDARAGIQGMDGKVNWNSPDFLDGWVIFAEFARPRAPPAVQQPNNGPPYNTTWNQQ</sequence>
<dbReference type="GO" id="GO:0003723">
    <property type="term" value="F:RNA binding"/>
    <property type="evidence" value="ECO:0007669"/>
    <property type="project" value="UniProtKB-UniRule"/>
</dbReference>
<keyword evidence="6" id="KW-1185">Reference proteome</keyword>
<proteinExistence type="predicted"/>
<feature type="region of interest" description="Disordered" evidence="3">
    <location>
        <begin position="134"/>
        <end position="153"/>
    </location>
</feature>